<gene>
    <name evidence="6" type="primary">fabD</name>
    <name evidence="6" type="ORF">JFN88_23005</name>
</gene>
<dbReference type="InterPro" id="IPR014043">
    <property type="entry name" value="Acyl_transferase_dom"/>
</dbReference>
<protein>
    <recommendedName>
        <fullName evidence="1">[acyl-carrier-protein] S-malonyltransferase</fullName>
        <ecNumber evidence="1">2.3.1.39</ecNumber>
    </recommendedName>
</protein>
<dbReference type="EMBL" id="JAELUP010000117">
    <property type="protein sequence ID" value="MBJ6364088.1"/>
    <property type="molecule type" value="Genomic_DNA"/>
</dbReference>
<sequence>MMEKMAFLFPGQGSHFVGMSKGLYDQYTIVKQTFEEANDVLGYDLAKLCFEGTLAELSKAKNSQPAILVSSVASFRAYMQELGIVPQFLAGHSLGEYAAFTCAGAIRFPDAVQLLHERGTLTDEVAASGVGAMSIVDGVESRLVEQACQEMVQEGRQVSVSCYNTPNQTAISGDSDAVMELEDRLTEQGGLATPLLASAPFHCSYMQPMADLLLEKLSRLPYGFFKYPVITNRNAEPMAHSEKVANNLALHLTQPVQWERTMQYFKHKGVTLAIEMGPKNVLTNMVKANVEGIEALCYGAKEDRKKIEQILSAYPGLKKHIPTIITRSLAVAVATPNRNWDNEEYQEKVVKSYRKIQGIQDSLEESGAKPTLEQMREALDLLKIILDTKQVPEEEQTHWYNQIIDETGTYYELNEYLAPARLAEKIS</sequence>
<dbReference type="EC" id="2.3.1.39" evidence="1"/>
<dbReference type="Pfam" id="PF00698">
    <property type="entry name" value="Acyl_transf_1"/>
    <property type="match status" value="1"/>
</dbReference>
<dbReference type="InterPro" id="IPR001227">
    <property type="entry name" value="Ac_transferase_dom_sf"/>
</dbReference>
<dbReference type="SUPFAM" id="SSF55048">
    <property type="entry name" value="Probable ACP-binding domain of malonyl-CoA ACP transacylase"/>
    <property type="match status" value="1"/>
</dbReference>
<dbReference type="PANTHER" id="PTHR42681">
    <property type="entry name" value="MALONYL-COA-ACYL CARRIER PROTEIN TRANSACYLASE, MITOCHONDRIAL"/>
    <property type="match status" value="1"/>
</dbReference>
<evidence type="ECO:0000256" key="1">
    <source>
        <dbReference type="ARBA" id="ARBA00013258"/>
    </source>
</evidence>
<dbReference type="NCBIfam" id="TIGR00128">
    <property type="entry name" value="fabD"/>
    <property type="match status" value="1"/>
</dbReference>
<dbReference type="Gene3D" id="3.30.70.250">
    <property type="entry name" value="Malonyl-CoA ACP transacylase, ACP-binding"/>
    <property type="match status" value="1"/>
</dbReference>
<comment type="caution">
    <text evidence="6">The sequence shown here is derived from an EMBL/GenBank/DDBJ whole genome shotgun (WGS) entry which is preliminary data.</text>
</comment>
<keyword evidence="3 6" id="KW-0012">Acyltransferase</keyword>
<evidence type="ECO:0000256" key="4">
    <source>
        <dbReference type="ARBA" id="ARBA00048462"/>
    </source>
</evidence>
<dbReference type="GO" id="GO:0005829">
    <property type="term" value="C:cytosol"/>
    <property type="evidence" value="ECO:0007669"/>
    <property type="project" value="TreeGrafter"/>
</dbReference>
<dbReference type="SMART" id="SM00827">
    <property type="entry name" value="PKS_AT"/>
    <property type="match status" value="1"/>
</dbReference>
<dbReference type="InterPro" id="IPR016035">
    <property type="entry name" value="Acyl_Trfase/lysoPLipase"/>
</dbReference>
<comment type="catalytic activity">
    <reaction evidence="4">
        <text>holo-[ACP] + malonyl-CoA = malonyl-[ACP] + CoA</text>
        <dbReference type="Rhea" id="RHEA:41792"/>
        <dbReference type="Rhea" id="RHEA-COMP:9623"/>
        <dbReference type="Rhea" id="RHEA-COMP:9685"/>
        <dbReference type="ChEBI" id="CHEBI:57287"/>
        <dbReference type="ChEBI" id="CHEBI:57384"/>
        <dbReference type="ChEBI" id="CHEBI:64479"/>
        <dbReference type="ChEBI" id="CHEBI:78449"/>
        <dbReference type="EC" id="2.3.1.39"/>
    </reaction>
</comment>
<name>A0A934MSM4_9BACL</name>
<proteinExistence type="predicted"/>
<dbReference type="SUPFAM" id="SSF52151">
    <property type="entry name" value="FabD/lysophospholipase-like"/>
    <property type="match status" value="1"/>
</dbReference>
<evidence type="ECO:0000313" key="7">
    <source>
        <dbReference type="Proteomes" id="UP000640274"/>
    </source>
</evidence>
<dbReference type="GO" id="GO:0004314">
    <property type="term" value="F:[acyl-carrier-protein] S-malonyltransferase activity"/>
    <property type="evidence" value="ECO:0007669"/>
    <property type="project" value="UniProtKB-EC"/>
</dbReference>
<keyword evidence="2 6" id="KW-0808">Transferase</keyword>
<dbReference type="InterPro" id="IPR004410">
    <property type="entry name" value="Malonyl_CoA-ACP_transAc_FabD"/>
</dbReference>
<reference evidence="6" key="1">
    <citation type="submission" date="2020-12" db="EMBL/GenBank/DDBJ databases">
        <authorList>
            <person name="Huq M.A."/>
        </authorList>
    </citation>
    <scope>NUCLEOTIDE SEQUENCE</scope>
    <source>
        <strain evidence="6">MAHUQ-46</strain>
    </source>
</reference>
<evidence type="ECO:0000256" key="3">
    <source>
        <dbReference type="ARBA" id="ARBA00023315"/>
    </source>
</evidence>
<evidence type="ECO:0000256" key="2">
    <source>
        <dbReference type="ARBA" id="ARBA00022679"/>
    </source>
</evidence>
<feature type="domain" description="Malonyl-CoA:ACP transacylase (MAT)" evidence="5">
    <location>
        <begin position="8"/>
        <end position="321"/>
    </location>
</feature>
<dbReference type="PANTHER" id="PTHR42681:SF1">
    <property type="entry name" value="MALONYL-COA-ACYL CARRIER PROTEIN TRANSACYLASE, MITOCHONDRIAL"/>
    <property type="match status" value="1"/>
</dbReference>
<evidence type="ECO:0000259" key="5">
    <source>
        <dbReference type="SMART" id="SM00827"/>
    </source>
</evidence>
<keyword evidence="7" id="KW-1185">Reference proteome</keyword>
<dbReference type="Proteomes" id="UP000640274">
    <property type="component" value="Unassembled WGS sequence"/>
</dbReference>
<dbReference type="InterPro" id="IPR016036">
    <property type="entry name" value="Malonyl_transacylase_ACP-bd"/>
</dbReference>
<dbReference type="AlphaFoldDB" id="A0A934MSM4"/>
<organism evidence="6 7">
    <name type="scientific">Paenibacillus roseus</name>
    <dbReference type="NCBI Taxonomy" id="2798579"/>
    <lineage>
        <taxon>Bacteria</taxon>
        <taxon>Bacillati</taxon>
        <taxon>Bacillota</taxon>
        <taxon>Bacilli</taxon>
        <taxon>Bacillales</taxon>
        <taxon>Paenibacillaceae</taxon>
        <taxon>Paenibacillus</taxon>
    </lineage>
</organism>
<evidence type="ECO:0000313" key="6">
    <source>
        <dbReference type="EMBL" id="MBJ6364088.1"/>
    </source>
</evidence>
<dbReference type="Gene3D" id="3.40.366.10">
    <property type="entry name" value="Malonyl-Coenzyme A Acyl Carrier Protein, domain 2"/>
    <property type="match status" value="1"/>
</dbReference>
<dbReference type="GO" id="GO:0006633">
    <property type="term" value="P:fatty acid biosynthetic process"/>
    <property type="evidence" value="ECO:0007669"/>
    <property type="project" value="TreeGrafter"/>
</dbReference>
<dbReference type="InterPro" id="IPR050858">
    <property type="entry name" value="Mal-CoA-ACP_Trans/PKS_FabD"/>
</dbReference>
<accession>A0A934MSM4</accession>
<dbReference type="RefSeq" id="WP_199021694.1">
    <property type="nucleotide sequence ID" value="NZ_JAELUP010000117.1"/>
</dbReference>